<dbReference type="Gene3D" id="1.20.1250.20">
    <property type="entry name" value="MFS general substrate transporter like domains"/>
    <property type="match status" value="2"/>
</dbReference>
<organism evidence="10 11">
    <name type="scientific">Asbolus verrucosus</name>
    <name type="common">Desert ironclad beetle</name>
    <dbReference type="NCBI Taxonomy" id="1661398"/>
    <lineage>
        <taxon>Eukaryota</taxon>
        <taxon>Metazoa</taxon>
        <taxon>Ecdysozoa</taxon>
        <taxon>Arthropoda</taxon>
        <taxon>Hexapoda</taxon>
        <taxon>Insecta</taxon>
        <taxon>Pterygota</taxon>
        <taxon>Neoptera</taxon>
        <taxon>Endopterygota</taxon>
        <taxon>Coleoptera</taxon>
        <taxon>Polyphaga</taxon>
        <taxon>Cucujiformia</taxon>
        <taxon>Tenebrionidae</taxon>
        <taxon>Pimeliinae</taxon>
        <taxon>Asbolus</taxon>
    </lineage>
</organism>
<evidence type="ECO:0000256" key="2">
    <source>
        <dbReference type="ARBA" id="ARBA00009172"/>
    </source>
</evidence>
<evidence type="ECO:0000256" key="6">
    <source>
        <dbReference type="ARBA" id="ARBA00023180"/>
    </source>
</evidence>
<gene>
    <name evidence="10" type="ORF">BDFB_011204</name>
</gene>
<feature type="transmembrane region" description="Helical" evidence="9">
    <location>
        <begin position="195"/>
        <end position="212"/>
    </location>
</feature>
<keyword evidence="3 9" id="KW-0812">Transmembrane</keyword>
<evidence type="ECO:0000313" key="10">
    <source>
        <dbReference type="EMBL" id="RZB40402.1"/>
    </source>
</evidence>
<evidence type="ECO:0000256" key="5">
    <source>
        <dbReference type="ARBA" id="ARBA00023136"/>
    </source>
</evidence>
<feature type="transmembrane region" description="Helical" evidence="9">
    <location>
        <begin position="141"/>
        <end position="160"/>
    </location>
</feature>
<feature type="transmembrane region" description="Helical" evidence="9">
    <location>
        <begin position="47"/>
        <end position="65"/>
    </location>
</feature>
<evidence type="ECO:0000313" key="11">
    <source>
        <dbReference type="Proteomes" id="UP000292052"/>
    </source>
</evidence>
<dbReference type="Proteomes" id="UP000292052">
    <property type="component" value="Unassembled WGS sequence"/>
</dbReference>
<feature type="transmembrane region" description="Helical" evidence="9">
    <location>
        <begin position="266"/>
        <end position="286"/>
    </location>
</feature>
<feature type="transmembrane region" description="Helical" evidence="9">
    <location>
        <begin position="71"/>
        <end position="95"/>
    </location>
</feature>
<keyword evidence="4 9" id="KW-1133">Transmembrane helix</keyword>
<dbReference type="PANTHER" id="PTHR23294:SF0">
    <property type="entry name" value="UNC93-LIKE PROTEIN MFSD11"/>
    <property type="match status" value="1"/>
</dbReference>
<comment type="caution">
    <text evidence="10">The sequence shown here is derived from an EMBL/GenBank/DDBJ whole genome shotgun (WGS) entry which is preliminary data.</text>
</comment>
<feature type="transmembrane region" description="Helical" evidence="9">
    <location>
        <begin position="18"/>
        <end position="35"/>
    </location>
</feature>
<dbReference type="OrthoDB" id="196103at2759"/>
<dbReference type="PANTHER" id="PTHR23294">
    <property type="entry name" value="ET TRANSLATION PRODUCT-RELATED"/>
    <property type="match status" value="1"/>
</dbReference>
<dbReference type="STRING" id="1661398.A0A482VB24"/>
<accession>A0A482VB24</accession>
<evidence type="ECO:0000256" key="4">
    <source>
        <dbReference type="ARBA" id="ARBA00022989"/>
    </source>
</evidence>
<dbReference type="CDD" id="cd17407">
    <property type="entry name" value="MFS_MFSD11"/>
    <property type="match status" value="1"/>
</dbReference>
<evidence type="ECO:0000256" key="8">
    <source>
        <dbReference type="ARBA" id="ARBA00041910"/>
    </source>
</evidence>
<keyword evidence="5 9" id="KW-0472">Membrane</keyword>
<dbReference type="AlphaFoldDB" id="A0A482VB24"/>
<comment type="subcellular location">
    <subcellularLocation>
        <location evidence="1">Membrane</location>
        <topology evidence="1">Multi-pass membrane protein</topology>
    </subcellularLocation>
</comment>
<keyword evidence="6" id="KW-0325">Glycoprotein</keyword>
<name>A0A482VB24_ASBVE</name>
<evidence type="ECO:0000256" key="7">
    <source>
        <dbReference type="ARBA" id="ARBA00040302"/>
    </source>
</evidence>
<dbReference type="Pfam" id="PF05978">
    <property type="entry name" value="UNC-93"/>
    <property type="match status" value="1"/>
</dbReference>
<proteinExistence type="inferred from homology"/>
<dbReference type="InterPro" id="IPR010291">
    <property type="entry name" value="Ion_channel_UNC-93"/>
</dbReference>
<dbReference type="InterPro" id="IPR051617">
    <property type="entry name" value="UNC-93-like_regulator"/>
</dbReference>
<feature type="non-terminal residue" evidence="10">
    <location>
        <position position="1"/>
    </location>
</feature>
<dbReference type="EMBL" id="QDEB01119225">
    <property type="protein sequence ID" value="RZB40402.1"/>
    <property type="molecule type" value="Genomic_DNA"/>
</dbReference>
<dbReference type="GO" id="GO:0016020">
    <property type="term" value="C:membrane"/>
    <property type="evidence" value="ECO:0007669"/>
    <property type="project" value="UniProtKB-SubCell"/>
</dbReference>
<feature type="transmembrane region" description="Helical" evidence="9">
    <location>
        <begin position="232"/>
        <end position="254"/>
    </location>
</feature>
<evidence type="ECO:0000256" key="3">
    <source>
        <dbReference type="ARBA" id="ARBA00022692"/>
    </source>
</evidence>
<feature type="transmembrane region" description="Helical" evidence="9">
    <location>
        <begin position="107"/>
        <end position="126"/>
    </location>
</feature>
<reference evidence="10 11" key="1">
    <citation type="submission" date="2017-03" db="EMBL/GenBank/DDBJ databases">
        <title>Genome of the blue death feigning beetle - Asbolus verrucosus.</title>
        <authorList>
            <person name="Rider S.D."/>
        </authorList>
    </citation>
    <scope>NUCLEOTIDE SEQUENCE [LARGE SCALE GENOMIC DNA]</scope>
    <source>
        <strain evidence="10">Butters</strain>
        <tissue evidence="10">Head and leg muscle</tissue>
    </source>
</reference>
<comment type="similarity">
    <text evidence="2">Belongs to the unc-93 family.</text>
</comment>
<dbReference type="InterPro" id="IPR036259">
    <property type="entry name" value="MFS_trans_sf"/>
</dbReference>
<evidence type="ECO:0000256" key="9">
    <source>
        <dbReference type="SAM" id="Phobius"/>
    </source>
</evidence>
<dbReference type="SUPFAM" id="SSF103473">
    <property type="entry name" value="MFS general substrate transporter"/>
    <property type="match status" value="1"/>
</dbReference>
<protein>
    <recommendedName>
        <fullName evidence="7">UNC93-like protein MFSD11</fullName>
    </recommendedName>
    <alternativeName>
        <fullName evidence="8">Major facilitator superfamily domain-containing protein 11</fullName>
    </alternativeName>
</protein>
<evidence type="ECO:0000256" key="1">
    <source>
        <dbReference type="ARBA" id="ARBA00004141"/>
    </source>
</evidence>
<feature type="transmembrane region" description="Helical" evidence="9">
    <location>
        <begin position="365"/>
        <end position="385"/>
    </location>
</feature>
<sequence length="411" mass="44559">KTILDSISKEDKDFEGDGYVSLSIIYAVMSVLNWGAPSIISVIGPNWAMFLGGITYVLFIMNFLLPITWLLYFASVVIGVGASIIWTGQGNYLTLNSKSSTMSRNSGIFWAMLQLSMFIGNLFVYFQFQGETNISADTRKVVIWTLTGIGIAGLVVMLILPRPKKDADTDMPQEIHQGPIEALKGAVKLFFTRDMLLLSITFFYTGIELGFFSGVYSSSIGFTKNFENSKELVGISGIFIGVGEVLGGAAFGILGAKTIKWGRDPIVIAGFLVHVISFFLIFLNLPNNSPFTDTTDDALITSSKELAIFCSFLLGFGDSCFNTQIYSILGGVYSDNSASAFAIFKFTQSVAAAICFGYSTSLILYGQLGILLVLAILGTISFVLVEWKAKKAALAKGIHDDASSTAESEKK</sequence>
<keyword evidence="11" id="KW-1185">Reference proteome</keyword>